<evidence type="ECO:0000259" key="6">
    <source>
        <dbReference type="PROSITE" id="PS51462"/>
    </source>
</evidence>
<evidence type="ECO:0000256" key="2">
    <source>
        <dbReference type="ARBA" id="ARBA00005582"/>
    </source>
</evidence>
<evidence type="ECO:0000256" key="3">
    <source>
        <dbReference type="ARBA" id="ARBA00022801"/>
    </source>
</evidence>
<dbReference type="PRINTS" id="PR00502">
    <property type="entry name" value="NUDIXFAMILY"/>
</dbReference>
<dbReference type="CDD" id="cd18879">
    <property type="entry name" value="NUDIX_Hydrolase"/>
    <property type="match status" value="1"/>
</dbReference>
<dbReference type="PROSITE" id="PS00893">
    <property type="entry name" value="NUDIX_BOX"/>
    <property type="match status" value="1"/>
</dbReference>
<dbReference type="Proteomes" id="UP000676967">
    <property type="component" value="Chromosome"/>
</dbReference>
<name>A0ABN6CS36_9ACTN</name>
<keyword evidence="8" id="KW-1185">Reference proteome</keyword>
<dbReference type="InterPro" id="IPR020084">
    <property type="entry name" value="NUDIX_hydrolase_CS"/>
</dbReference>
<sequence>MPVPEFVVALRSTIGHAPLPLSGVIAVVLDEGDRVLLVRRSDSGEWALPTGCLEPGEQPADGALREVFEETGVRVRVERLLSVEALDLSVAPNGDQVYWLAIGLRCRLVEGEARVNDDESVEVGWFAANAMPPLPAHQERCLSLAVTDDAGPWIAEPMHTIGDSAPAGESTRCGQALPG</sequence>
<proteinExistence type="inferred from homology"/>
<dbReference type="InterPro" id="IPR015797">
    <property type="entry name" value="NUDIX_hydrolase-like_dom_sf"/>
</dbReference>
<evidence type="ECO:0000313" key="8">
    <source>
        <dbReference type="Proteomes" id="UP000676967"/>
    </source>
</evidence>
<dbReference type="EMBL" id="AP023356">
    <property type="protein sequence ID" value="BCJ48058.1"/>
    <property type="molecule type" value="Genomic_DNA"/>
</dbReference>
<dbReference type="PANTHER" id="PTHR43046">
    <property type="entry name" value="GDP-MANNOSE MANNOSYL HYDROLASE"/>
    <property type="match status" value="1"/>
</dbReference>
<comment type="similarity">
    <text evidence="2 4">Belongs to the Nudix hydrolase family.</text>
</comment>
<dbReference type="Gene3D" id="3.90.79.10">
    <property type="entry name" value="Nucleoside Triphosphate Pyrophosphohydrolase"/>
    <property type="match status" value="1"/>
</dbReference>
<dbReference type="SUPFAM" id="SSF55811">
    <property type="entry name" value="Nudix"/>
    <property type="match status" value="1"/>
</dbReference>
<dbReference type="InterPro" id="IPR000086">
    <property type="entry name" value="NUDIX_hydrolase_dom"/>
</dbReference>
<organism evidence="7 8">
    <name type="scientific">Actinoplanes ianthinogenes</name>
    <dbReference type="NCBI Taxonomy" id="122358"/>
    <lineage>
        <taxon>Bacteria</taxon>
        <taxon>Bacillati</taxon>
        <taxon>Actinomycetota</taxon>
        <taxon>Actinomycetes</taxon>
        <taxon>Micromonosporales</taxon>
        <taxon>Micromonosporaceae</taxon>
        <taxon>Actinoplanes</taxon>
    </lineage>
</organism>
<feature type="domain" description="Nudix hydrolase" evidence="6">
    <location>
        <begin position="18"/>
        <end position="148"/>
    </location>
</feature>
<evidence type="ECO:0000256" key="5">
    <source>
        <dbReference type="SAM" id="MobiDB-lite"/>
    </source>
</evidence>
<protein>
    <submittedName>
        <fullName evidence="7">NUDIX hydrolase</fullName>
    </submittedName>
</protein>
<dbReference type="PROSITE" id="PS51462">
    <property type="entry name" value="NUDIX"/>
    <property type="match status" value="1"/>
</dbReference>
<dbReference type="RefSeq" id="WP_189330387.1">
    <property type="nucleotide sequence ID" value="NZ_AP023356.1"/>
</dbReference>
<reference evidence="7 8" key="1">
    <citation type="submission" date="2020-08" db="EMBL/GenBank/DDBJ databases">
        <title>Whole genome shotgun sequence of Actinoplanes ianthinogenes NBRC 13996.</title>
        <authorList>
            <person name="Komaki H."/>
            <person name="Tamura T."/>
        </authorList>
    </citation>
    <scope>NUCLEOTIDE SEQUENCE [LARGE SCALE GENOMIC DNA]</scope>
    <source>
        <strain evidence="7 8">NBRC 13996</strain>
    </source>
</reference>
<dbReference type="PANTHER" id="PTHR43046:SF16">
    <property type="entry name" value="ADP-RIBOSE PYROPHOSPHATASE YJHB-RELATED"/>
    <property type="match status" value="1"/>
</dbReference>
<keyword evidence="3 4" id="KW-0378">Hydrolase</keyword>
<dbReference type="Pfam" id="PF00293">
    <property type="entry name" value="NUDIX"/>
    <property type="match status" value="1"/>
</dbReference>
<evidence type="ECO:0000256" key="4">
    <source>
        <dbReference type="RuleBase" id="RU003476"/>
    </source>
</evidence>
<gene>
    <name evidence="7" type="ORF">Aiant_87150</name>
</gene>
<accession>A0ABN6CS36</accession>
<dbReference type="InterPro" id="IPR020476">
    <property type="entry name" value="Nudix_hydrolase"/>
</dbReference>
<feature type="region of interest" description="Disordered" evidence="5">
    <location>
        <begin position="159"/>
        <end position="179"/>
    </location>
</feature>
<dbReference type="GO" id="GO:0016787">
    <property type="term" value="F:hydrolase activity"/>
    <property type="evidence" value="ECO:0007669"/>
    <property type="project" value="UniProtKB-KW"/>
</dbReference>
<comment type="cofactor">
    <cofactor evidence="1">
        <name>Mg(2+)</name>
        <dbReference type="ChEBI" id="CHEBI:18420"/>
    </cofactor>
</comment>
<evidence type="ECO:0000256" key="1">
    <source>
        <dbReference type="ARBA" id="ARBA00001946"/>
    </source>
</evidence>
<evidence type="ECO:0000313" key="7">
    <source>
        <dbReference type="EMBL" id="BCJ48058.1"/>
    </source>
</evidence>